<sequence length="596" mass="65877">MKTPPNFKSLAKNFAVFLLPPPLTNAPASLARFCKLVLHKSIAKSCAPFVALLCISSLLSFANAYNYIAAASVAGGGKLVANGVDIGWLNFTRGVPLSVSFGGQNRIRTLSVDTNNTIDIMFVGLEGNHLIIDDFEGIGRANIITTIPELVLITGNMARDKITINGKSALGLESIITAQQQTIINKAYTGAGAYLMDTDTLKINEVVGGVKNEVYQDQTTLDINTGGRENANIEIGKGAEYVRVCVSKDNCKPYAEWKAKQNIEGKNNSPANSSNSSIQGSAQNSTQNAQSNTNTLLNPRKSYENLSNIADNNTMLIYNMLSNYEGTYLAYDYGLANTISVGAFQNGFFARYYTKNKWASSGNDHGYDIGIKFRSKWTKANLYYSHYYQDSIVATLGLKREFSFNLSDSFGFVLTPSINANYAMTLKKDYIPTNHLGFFTAELQAGVRLWRTTLLAKAGAGKAYNSLKTISLDNGALSYEPTFINNVYTLGVGVNQRLFGGLHIAAEAGYVYLDKQFWERGQLKSGVFRANAMIIYKFRSNRFDNMMGYYDEEGIYRESAKRDRYGRTMRKSSARSTREARTDRSHLRPERVSASY</sequence>
<comment type="caution">
    <text evidence="2">The sequence shown here is derived from an EMBL/GenBank/DDBJ whole genome shotgun (WGS) entry which is preliminary data.</text>
</comment>
<dbReference type="HOGENOM" id="CLU_457692_0_0_7"/>
<dbReference type="PATRIC" id="fig|1357400.3.peg.1887"/>
<proteinExistence type="predicted"/>
<evidence type="ECO:0000313" key="2">
    <source>
        <dbReference type="EMBL" id="ETD23602.1"/>
    </source>
</evidence>
<keyword evidence="3" id="KW-1185">Reference proteome</keyword>
<protein>
    <recommendedName>
        <fullName evidence="4">Autotransporter domain-containing protein</fullName>
    </recommendedName>
</protein>
<dbReference type="RefSeq" id="WP_023928149.1">
    <property type="nucleotide sequence ID" value="NZ_KI669454.1"/>
</dbReference>
<feature type="region of interest" description="Disordered" evidence="1">
    <location>
        <begin position="262"/>
        <end position="299"/>
    </location>
</feature>
<accession>V8C945</accession>
<name>V8C945_9HELI</name>
<dbReference type="AlphaFoldDB" id="V8C945"/>
<feature type="compositionally biased region" description="Low complexity" evidence="1">
    <location>
        <begin position="267"/>
        <end position="298"/>
    </location>
</feature>
<feature type="region of interest" description="Disordered" evidence="1">
    <location>
        <begin position="565"/>
        <end position="596"/>
    </location>
</feature>
<gene>
    <name evidence="2" type="ORF">HMPREF2086_01408</name>
</gene>
<reference evidence="2 3" key="1">
    <citation type="journal article" date="2014" name="Genome Announc.">
        <title>Draft genome sequences of six enterohepatic helicobacter species isolated from humans and one from rhesus macaques.</title>
        <authorList>
            <person name="Shen Z."/>
            <person name="Sheh A."/>
            <person name="Young S.K."/>
            <person name="Abouelliel A."/>
            <person name="Ward D.V."/>
            <person name="Earl A.M."/>
            <person name="Fox J.G."/>
        </authorList>
    </citation>
    <scope>NUCLEOTIDE SEQUENCE [LARGE SCALE GENOMIC DNA]</scope>
    <source>
        <strain evidence="2 3">MIT 99-5501</strain>
    </source>
</reference>
<dbReference type="Proteomes" id="UP000018731">
    <property type="component" value="Unassembled WGS sequence"/>
</dbReference>
<organism evidence="2 3">
    <name type="scientific">Helicobacter macacae MIT 99-5501</name>
    <dbReference type="NCBI Taxonomy" id="1357400"/>
    <lineage>
        <taxon>Bacteria</taxon>
        <taxon>Pseudomonadati</taxon>
        <taxon>Campylobacterota</taxon>
        <taxon>Epsilonproteobacteria</taxon>
        <taxon>Campylobacterales</taxon>
        <taxon>Helicobacteraceae</taxon>
        <taxon>Helicobacter</taxon>
    </lineage>
</organism>
<evidence type="ECO:0000256" key="1">
    <source>
        <dbReference type="SAM" id="MobiDB-lite"/>
    </source>
</evidence>
<evidence type="ECO:0000313" key="3">
    <source>
        <dbReference type="Proteomes" id="UP000018731"/>
    </source>
</evidence>
<dbReference type="EMBL" id="AZJI01000005">
    <property type="protein sequence ID" value="ETD23602.1"/>
    <property type="molecule type" value="Genomic_DNA"/>
</dbReference>
<feature type="compositionally biased region" description="Basic and acidic residues" evidence="1">
    <location>
        <begin position="576"/>
        <end position="596"/>
    </location>
</feature>
<evidence type="ECO:0008006" key="4">
    <source>
        <dbReference type="Google" id="ProtNLM"/>
    </source>
</evidence>